<evidence type="ECO:0000313" key="2">
    <source>
        <dbReference type="EMBL" id="OMP07976.1"/>
    </source>
</evidence>
<dbReference type="Proteomes" id="UP000187203">
    <property type="component" value="Unassembled WGS sequence"/>
</dbReference>
<dbReference type="AlphaFoldDB" id="A0A1R3KLL3"/>
<keyword evidence="3" id="KW-1185">Reference proteome</keyword>
<reference evidence="3" key="1">
    <citation type="submission" date="2013-09" db="EMBL/GenBank/DDBJ databases">
        <title>Corchorus olitorius genome sequencing.</title>
        <authorList>
            <person name="Alam M."/>
            <person name="Haque M.S."/>
            <person name="Islam M.S."/>
            <person name="Emdad E.M."/>
            <person name="Islam M.M."/>
            <person name="Ahmed B."/>
            <person name="Halim A."/>
            <person name="Hossen Q.M.M."/>
            <person name="Hossain M.Z."/>
            <person name="Ahmed R."/>
            <person name="Khan M.M."/>
            <person name="Islam R."/>
            <person name="Rashid M.M."/>
            <person name="Khan S.A."/>
            <person name="Rahman M.S."/>
            <person name="Alam M."/>
            <person name="Yahiya A.S."/>
            <person name="Khan M.S."/>
            <person name="Azam M.S."/>
            <person name="Haque T."/>
            <person name="Lashkar M.Z.H."/>
            <person name="Akhand A.I."/>
            <person name="Morshed G."/>
            <person name="Roy S."/>
            <person name="Uddin K.S."/>
            <person name="Rabeya T."/>
            <person name="Hossain A.S."/>
            <person name="Chowdhury A."/>
            <person name="Snigdha A.R."/>
            <person name="Mortoza M.S."/>
            <person name="Matin S.A."/>
            <person name="Hoque S.M.E."/>
            <person name="Islam M.K."/>
            <person name="Roy D.K."/>
            <person name="Haider R."/>
            <person name="Moosa M.M."/>
            <person name="Elias S.M."/>
            <person name="Hasan A.M."/>
            <person name="Jahan S."/>
            <person name="Shafiuddin M."/>
            <person name="Mahmood N."/>
            <person name="Shommy N.S."/>
        </authorList>
    </citation>
    <scope>NUCLEOTIDE SEQUENCE [LARGE SCALE GENOMIC DNA]</scope>
    <source>
        <strain evidence="3">cv. O-4</strain>
    </source>
</reference>
<evidence type="ECO:0000256" key="1">
    <source>
        <dbReference type="SAM" id="Phobius"/>
    </source>
</evidence>
<dbReference type="EMBL" id="AWUE01012977">
    <property type="protein sequence ID" value="OMP07976.1"/>
    <property type="molecule type" value="Genomic_DNA"/>
</dbReference>
<protein>
    <submittedName>
        <fullName evidence="2">Uncharacterized protein</fullName>
    </submittedName>
</protein>
<accession>A0A1R3KLL3</accession>
<keyword evidence="1" id="KW-0472">Membrane</keyword>
<feature type="transmembrane region" description="Helical" evidence="1">
    <location>
        <begin position="23"/>
        <end position="43"/>
    </location>
</feature>
<proteinExistence type="predicted"/>
<sequence length="45" mass="5212">MLWISTWDELARKKEKISSGDPLPLLTALAFLNFLCFELKLALFK</sequence>
<organism evidence="2 3">
    <name type="scientific">Corchorus olitorius</name>
    <dbReference type="NCBI Taxonomy" id="93759"/>
    <lineage>
        <taxon>Eukaryota</taxon>
        <taxon>Viridiplantae</taxon>
        <taxon>Streptophyta</taxon>
        <taxon>Embryophyta</taxon>
        <taxon>Tracheophyta</taxon>
        <taxon>Spermatophyta</taxon>
        <taxon>Magnoliopsida</taxon>
        <taxon>eudicotyledons</taxon>
        <taxon>Gunneridae</taxon>
        <taxon>Pentapetalae</taxon>
        <taxon>rosids</taxon>
        <taxon>malvids</taxon>
        <taxon>Malvales</taxon>
        <taxon>Malvaceae</taxon>
        <taxon>Grewioideae</taxon>
        <taxon>Apeibeae</taxon>
        <taxon>Corchorus</taxon>
    </lineage>
</organism>
<keyword evidence="1" id="KW-0812">Transmembrane</keyword>
<evidence type="ECO:0000313" key="3">
    <source>
        <dbReference type="Proteomes" id="UP000187203"/>
    </source>
</evidence>
<keyword evidence="1" id="KW-1133">Transmembrane helix</keyword>
<gene>
    <name evidence="2" type="ORF">COLO4_06889</name>
</gene>
<comment type="caution">
    <text evidence="2">The sequence shown here is derived from an EMBL/GenBank/DDBJ whole genome shotgun (WGS) entry which is preliminary data.</text>
</comment>
<name>A0A1R3KLL3_9ROSI</name>